<reference evidence="9" key="1">
    <citation type="journal article" date="2019" name="Nat. Commun.">
        <title>Genome-wide association mapping of date palm fruit traits.</title>
        <authorList>
            <person name="Hazzouri K.M."/>
            <person name="Gros-Balthazard M."/>
            <person name="Flowers J.M."/>
            <person name="Copetti D."/>
            <person name="Lemansour A."/>
            <person name="Lebrun M."/>
            <person name="Masmoudi K."/>
            <person name="Ferrand S."/>
            <person name="Dhar M.I."/>
            <person name="Fresquez Z.A."/>
            <person name="Rosas U."/>
            <person name="Zhang J."/>
            <person name="Talag J."/>
            <person name="Lee S."/>
            <person name="Kudrna D."/>
            <person name="Powell R.F."/>
            <person name="Leitch I.J."/>
            <person name="Krueger R.R."/>
            <person name="Wing R.A."/>
            <person name="Amiri K.M.A."/>
            <person name="Purugganan M.D."/>
        </authorList>
    </citation>
    <scope>NUCLEOTIDE SEQUENCE [LARGE SCALE GENOMIC DNA]</scope>
    <source>
        <strain evidence="9">cv. Khalas</strain>
    </source>
</reference>
<feature type="region of interest" description="Disordered" evidence="6">
    <location>
        <begin position="128"/>
        <end position="150"/>
    </location>
</feature>
<feature type="transmembrane region" description="Helical" evidence="7">
    <location>
        <begin position="62"/>
        <end position="81"/>
    </location>
</feature>
<evidence type="ECO:0000256" key="2">
    <source>
        <dbReference type="ARBA" id="ARBA00022692"/>
    </source>
</evidence>
<protein>
    <submittedName>
        <fullName evidence="10">Protein FLOURY 1-like isoform X1</fullName>
    </submittedName>
</protein>
<dbReference type="PANTHER" id="PTHR31422:SF2">
    <property type="entry name" value="PROTEIN FLOURY 1-LIKE"/>
    <property type="match status" value="1"/>
</dbReference>
<dbReference type="OrthoDB" id="1100010at2759"/>
<evidence type="ECO:0000256" key="4">
    <source>
        <dbReference type="ARBA" id="ARBA00023136"/>
    </source>
</evidence>
<dbReference type="Proteomes" id="UP000228380">
    <property type="component" value="Chromosome 8"/>
</dbReference>
<gene>
    <name evidence="10" type="primary">LOC113461010</name>
</gene>
<sequence>MVFTKLSFGFQKWSMDRTHLRAWGGRLFLRAFEFGFLALLWGPPSFQGWNLALRSLDFPPCAAIYCPLVLFSLLFLGFSVWRLVRRFEELRVCGCSRCSKGSEEPVVDTIGSPKWGYRNCNGREGVSDLLDESEEEEGDEDGKEEEGDDGDEVMKLRKVIRAKAVRELEKERIAAASAAEEAMAKIFWLQNEKNFVEREARQYREIAEQKKAYDQQYIEQLQWHIEKLESEKRGDSSRWAEDRGYGE</sequence>
<evidence type="ECO:0000259" key="8">
    <source>
        <dbReference type="PROSITE" id="PS51775"/>
    </source>
</evidence>
<evidence type="ECO:0000313" key="10">
    <source>
        <dbReference type="RefSeq" id="XP_026655856.2"/>
    </source>
</evidence>
<comment type="subcellular location">
    <subcellularLocation>
        <location evidence="1">Membrane</location>
    </subcellularLocation>
</comment>
<reference evidence="10" key="2">
    <citation type="submission" date="2025-08" db="UniProtKB">
        <authorList>
            <consortium name="RefSeq"/>
        </authorList>
    </citation>
    <scope>IDENTIFICATION</scope>
    <source>
        <tissue evidence="10">Young leaves</tissue>
    </source>
</reference>
<evidence type="ECO:0000256" key="1">
    <source>
        <dbReference type="ARBA" id="ARBA00004370"/>
    </source>
</evidence>
<organism evidence="9 10">
    <name type="scientific">Phoenix dactylifera</name>
    <name type="common">Date palm</name>
    <dbReference type="NCBI Taxonomy" id="42345"/>
    <lineage>
        <taxon>Eukaryota</taxon>
        <taxon>Viridiplantae</taxon>
        <taxon>Streptophyta</taxon>
        <taxon>Embryophyta</taxon>
        <taxon>Tracheophyta</taxon>
        <taxon>Spermatophyta</taxon>
        <taxon>Magnoliopsida</taxon>
        <taxon>Liliopsida</taxon>
        <taxon>Arecaceae</taxon>
        <taxon>Coryphoideae</taxon>
        <taxon>Phoeniceae</taxon>
        <taxon>Phoenix</taxon>
    </lineage>
</organism>
<keyword evidence="2 7" id="KW-0812">Transmembrane</keyword>
<feature type="domain" description="GTD-binding" evidence="8">
    <location>
        <begin position="145"/>
        <end position="246"/>
    </location>
</feature>
<keyword evidence="5" id="KW-0175">Coiled coil</keyword>
<dbReference type="InterPro" id="IPR007656">
    <property type="entry name" value="GTD-bd"/>
</dbReference>
<dbReference type="GO" id="GO:0080115">
    <property type="term" value="F:myosin XI tail binding"/>
    <property type="evidence" value="ECO:0007669"/>
    <property type="project" value="UniProtKB-ARBA"/>
</dbReference>
<dbReference type="GO" id="GO:0016020">
    <property type="term" value="C:membrane"/>
    <property type="evidence" value="ECO:0007669"/>
    <property type="project" value="UniProtKB-SubCell"/>
</dbReference>
<feature type="compositionally biased region" description="Acidic residues" evidence="6">
    <location>
        <begin position="129"/>
        <end position="150"/>
    </location>
</feature>
<evidence type="ECO:0000256" key="7">
    <source>
        <dbReference type="SAM" id="Phobius"/>
    </source>
</evidence>
<dbReference type="Pfam" id="PF04576">
    <property type="entry name" value="Zein-binding"/>
    <property type="match status" value="1"/>
</dbReference>
<dbReference type="AlphaFoldDB" id="A0A8B8IZK3"/>
<dbReference type="RefSeq" id="XP_026655856.2">
    <property type="nucleotide sequence ID" value="XM_026800055.2"/>
</dbReference>
<keyword evidence="4 7" id="KW-0472">Membrane</keyword>
<keyword evidence="9" id="KW-1185">Reference proteome</keyword>
<dbReference type="GeneID" id="113461010"/>
<dbReference type="KEGG" id="pda:113461010"/>
<evidence type="ECO:0000256" key="3">
    <source>
        <dbReference type="ARBA" id="ARBA00022989"/>
    </source>
</evidence>
<feature type="transmembrane region" description="Helical" evidence="7">
    <location>
        <begin position="20"/>
        <end position="42"/>
    </location>
</feature>
<feature type="coiled-coil region" evidence="5">
    <location>
        <begin position="165"/>
        <end position="216"/>
    </location>
</feature>
<accession>A0A8B8IZK3</accession>
<evidence type="ECO:0000256" key="5">
    <source>
        <dbReference type="SAM" id="Coils"/>
    </source>
</evidence>
<dbReference type="PANTHER" id="PTHR31422">
    <property type="entry name" value="BNAANNG28530D PROTEIN"/>
    <property type="match status" value="1"/>
</dbReference>
<name>A0A8B8IZK3_PHODC</name>
<evidence type="ECO:0000313" key="9">
    <source>
        <dbReference type="Proteomes" id="UP000228380"/>
    </source>
</evidence>
<proteinExistence type="predicted"/>
<evidence type="ECO:0000256" key="6">
    <source>
        <dbReference type="SAM" id="MobiDB-lite"/>
    </source>
</evidence>
<dbReference type="PROSITE" id="PS51775">
    <property type="entry name" value="GTD_BINDING"/>
    <property type="match status" value="1"/>
</dbReference>
<keyword evidence="3 7" id="KW-1133">Transmembrane helix</keyword>